<evidence type="ECO:0000313" key="1">
    <source>
        <dbReference type="EMBL" id="MPM64316.1"/>
    </source>
</evidence>
<reference evidence="1" key="1">
    <citation type="submission" date="2019-08" db="EMBL/GenBank/DDBJ databases">
        <authorList>
            <person name="Kucharzyk K."/>
            <person name="Murdoch R.W."/>
            <person name="Higgins S."/>
            <person name="Loffler F."/>
        </authorList>
    </citation>
    <scope>NUCLEOTIDE SEQUENCE</scope>
</reference>
<gene>
    <name evidence="1" type="ORF">SDC9_111202</name>
</gene>
<comment type="caution">
    <text evidence="1">The sequence shown here is derived from an EMBL/GenBank/DDBJ whole genome shotgun (WGS) entry which is preliminary data.</text>
</comment>
<sequence length="142" mass="15443">MCGSDGRLQCLGPAQKRLACRSDLVKSRYECCSSAVDSGIAGRQVADAALESGNLLRDGRSIDNAQPRQTVEAASDRLDRVRLFICDGRQLFRDSLADCSFLLSGQFGSALGDRSHDGCGIVDGVHRRRDSVELALDRRKRA</sequence>
<dbReference type="AlphaFoldDB" id="A0A645BGL7"/>
<dbReference type="EMBL" id="VSSQ01019880">
    <property type="protein sequence ID" value="MPM64316.1"/>
    <property type="molecule type" value="Genomic_DNA"/>
</dbReference>
<organism evidence="1">
    <name type="scientific">bioreactor metagenome</name>
    <dbReference type="NCBI Taxonomy" id="1076179"/>
    <lineage>
        <taxon>unclassified sequences</taxon>
        <taxon>metagenomes</taxon>
        <taxon>ecological metagenomes</taxon>
    </lineage>
</organism>
<protein>
    <submittedName>
        <fullName evidence="1">Uncharacterized protein</fullName>
    </submittedName>
</protein>
<proteinExistence type="predicted"/>
<accession>A0A645BGL7</accession>
<name>A0A645BGL7_9ZZZZ</name>